<protein>
    <submittedName>
        <fullName evidence="1">Uncharacterized protein</fullName>
    </submittedName>
</protein>
<organism evidence="1 2">
    <name type="scientific">Chaetomium tenue</name>
    <dbReference type="NCBI Taxonomy" id="1854479"/>
    <lineage>
        <taxon>Eukaryota</taxon>
        <taxon>Fungi</taxon>
        <taxon>Dikarya</taxon>
        <taxon>Ascomycota</taxon>
        <taxon>Pezizomycotina</taxon>
        <taxon>Sordariomycetes</taxon>
        <taxon>Sordariomycetidae</taxon>
        <taxon>Sordariales</taxon>
        <taxon>Chaetomiaceae</taxon>
        <taxon>Chaetomium</taxon>
    </lineage>
</organism>
<reference evidence="1 2" key="1">
    <citation type="journal article" date="2021" name="Nat. Commun.">
        <title>Genetic determinants of endophytism in the Arabidopsis root mycobiome.</title>
        <authorList>
            <person name="Mesny F."/>
            <person name="Miyauchi S."/>
            <person name="Thiergart T."/>
            <person name="Pickel B."/>
            <person name="Atanasova L."/>
            <person name="Karlsson M."/>
            <person name="Huettel B."/>
            <person name="Barry K.W."/>
            <person name="Haridas S."/>
            <person name="Chen C."/>
            <person name="Bauer D."/>
            <person name="Andreopoulos W."/>
            <person name="Pangilinan J."/>
            <person name="LaButti K."/>
            <person name="Riley R."/>
            <person name="Lipzen A."/>
            <person name="Clum A."/>
            <person name="Drula E."/>
            <person name="Henrissat B."/>
            <person name="Kohler A."/>
            <person name="Grigoriev I.V."/>
            <person name="Martin F.M."/>
            <person name="Hacquard S."/>
        </authorList>
    </citation>
    <scope>NUCLEOTIDE SEQUENCE [LARGE SCALE GENOMIC DNA]</scope>
    <source>
        <strain evidence="1 2">MPI-SDFR-AT-0079</strain>
    </source>
</reference>
<comment type="caution">
    <text evidence="1">The sequence shown here is derived from an EMBL/GenBank/DDBJ whole genome shotgun (WGS) entry which is preliminary data.</text>
</comment>
<dbReference type="Proteomes" id="UP000724584">
    <property type="component" value="Unassembled WGS sequence"/>
</dbReference>
<name>A0ACB7P9Q1_9PEZI</name>
<evidence type="ECO:0000313" key="1">
    <source>
        <dbReference type="EMBL" id="KAH6631269.1"/>
    </source>
</evidence>
<sequence length="106" mass="11140">MLPSFLVAPLLAVVALAAPSPDLEDRAVKSCTLKTTTAVKYRKCASTSCTAVGQYAKGAKVKVSCVKSGQSIKGETAWVRNPSGYYVSAAYLTPNLDKCGAQYICS</sequence>
<gene>
    <name evidence="1" type="ORF">F5144DRAFT_629318</name>
</gene>
<evidence type="ECO:0000313" key="2">
    <source>
        <dbReference type="Proteomes" id="UP000724584"/>
    </source>
</evidence>
<dbReference type="EMBL" id="JAGIZQ010000004">
    <property type="protein sequence ID" value="KAH6631269.1"/>
    <property type="molecule type" value="Genomic_DNA"/>
</dbReference>
<keyword evidence="2" id="KW-1185">Reference proteome</keyword>
<accession>A0ACB7P9Q1</accession>
<proteinExistence type="predicted"/>